<evidence type="ECO:0000256" key="4">
    <source>
        <dbReference type="ARBA" id="ARBA00023015"/>
    </source>
</evidence>
<name>A0A370Q521_9FLAO</name>
<dbReference type="InterPro" id="IPR036890">
    <property type="entry name" value="HATPase_C_sf"/>
</dbReference>
<dbReference type="InterPro" id="IPR003594">
    <property type="entry name" value="HATPase_dom"/>
</dbReference>
<dbReference type="InterPro" id="IPR020449">
    <property type="entry name" value="Tscrpt_reg_AraC-type_HTH"/>
</dbReference>
<dbReference type="Pfam" id="PF02518">
    <property type="entry name" value="HATPase_c"/>
    <property type="match status" value="1"/>
</dbReference>
<dbReference type="InterPro" id="IPR011006">
    <property type="entry name" value="CheY-like_superfamily"/>
</dbReference>
<dbReference type="InterPro" id="IPR018062">
    <property type="entry name" value="HTH_AraC-typ_CS"/>
</dbReference>
<dbReference type="PROSITE" id="PS01124">
    <property type="entry name" value="HTH_ARAC_FAMILY_2"/>
    <property type="match status" value="1"/>
</dbReference>
<dbReference type="Gene3D" id="3.30.565.10">
    <property type="entry name" value="Histidine kinase-like ATPase, C-terminal domain"/>
    <property type="match status" value="1"/>
</dbReference>
<proteinExistence type="predicted"/>
<dbReference type="PANTHER" id="PTHR43547">
    <property type="entry name" value="TWO-COMPONENT HISTIDINE KINASE"/>
    <property type="match status" value="1"/>
</dbReference>
<feature type="domain" description="HTH araC/xylS-type" evidence="8">
    <location>
        <begin position="1204"/>
        <end position="1303"/>
    </location>
</feature>
<feature type="modified residue" description="4-aspartylphosphate" evidence="7">
    <location>
        <position position="1106"/>
    </location>
</feature>
<organism evidence="11 12">
    <name type="scientific">Marinirhabdus gelatinilytica</name>
    <dbReference type="NCBI Taxonomy" id="1703343"/>
    <lineage>
        <taxon>Bacteria</taxon>
        <taxon>Pseudomonadati</taxon>
        <taxon>Bacteroidota</taxon>
        <taxon>Flavobacteriia</taxon>
        <taxon>Flavobacteriales</taxon>
        <taxon>Flavobacteriaceae</taxon>
    </lineage>
</organism>
<dbReference type="Gene3D" id="3.40.50.2300">
    <property type="match status" value="1"/>
</dbReference>
<gene>
    <name evidence="11" type="ORF">C8D94_1072</name>
</gene>
<sequence length="1306" mass="148319">MLVLKHFYKIVVWTTIFVCSKTGGAQEVGTLQKQISFGELTVEQGLSQNSVVSIAQDSTGYMWFATQDGLNRYDGKQFYHYGKQFDDVTRSTYSKLGKVYVDRDGKLWIIPKTGTLERYNQVLDNFEQVPGITNASTLIQSKDGFLYVGTYGNGMYKTKAIDAEPLQILPPEYGALSNYDFLETPAGILAATSKGLLSIQGNSYKINEIAGFQDIALSALAKDSKHSFYLGSFGNGLFTKTEATGGFEQFNGFYNSTLPTTLNILDLAVDAQNRLWIATYGDGAYLIDFKNETLQHFVANKTNPYALHYNDVLCLYKDFTNTMWLGTDGAGLSFYDQHLVKFNVLTNKQIPANIHVDVTRAISVDKNAIWLGTSGKGLTRIELPQQDYKSYTSSNSNLAGDRIMSLLQDEQGLWIGHQNQGLQLLSKNGTFKDFPVTDGFTIWKLYKDNNGLLWLCTSNQGLVAFNPSIGITKSFTAENSGLSTNNIRTVVQGDNKTLWIGTEDQGVFKMELQTAEISKIDEIPDPVKCFYYSKNLLWVGTNGNGLKLYNTHNKTLHSYGKDDGLPNNVIYGILPDEDNNLWLSSNRGLTKFSIDPRFNPVIENYSNYDGLQASEYNTGAYFKDDKGVLYFGGLEGINWFQPSKLTLNPKVPKTVITGLEVFNEEHEIVSNQKFHHNENTLTFTFASLHFSQPERNRYKYRLVNNDPDWITAENNNVAHYTNLPPDDYEFQVISSNYDGVWNEIPSTYSFSIAQPWYASNLAKVLYLLAFLMLLYGLYAYLKWRWNVKNQLRIEHEETERLKKLDEFKAKLYTNISHEIRTPLTLISGPVENQLKRPDLAKEDKSDLMLIKQNSKRLITLVDQMLDLSLADSGTLKLNIEHGNLAIYLKQLLNTFQYKAKRKNITIHKKIENLEDCWFDSDIIEKTATNLVHNALKYSPKNASVTIDAKKEQNWFILSVTNNKGELAVFEINQLFNRFYQSDEASEGIGVGLALVKELVSLHKGNIIAHTDGGNNIQFTVTIPIVKEAFNEDEIIFKEPVFHVEKQSKVDKNDEDRPTLLVVEDNDEVRTYISSVFLENYRILEAENGEEGILKAQEHMPDLIISDIRMPIKSGIVLCNTIKTNELTSHIPIILLTAKVGKKHEIEGLKTGADAYITKPFSIEKLRIRVEKLIQQREKIKEHFSKTFSIDPDLAITSTETEFLNRIQQVLDTHITDPELTSEKFANLMLVSRTQLHRKLKSIVGMSTTEFIRSQRLKIASRLLQQKDVPISEIAYQIGFNSPSYFNKCFKETFGYSPSQYRSKHEQ</sequence>
<dbReference type="Pfam" id="PF12833">
    <property type="entry name" value="HTH_18"/>
    <property type="match status" value="1"/>
</dbReference>
<keyword evidence="6" id="KW-0804">Transcription</keyword>
<dbReference type="GO" id="GO:0003700">
    <property type="term" value="F:DNA-binding transcription factor activity"/>
    <property type="evidence" value="ECO:0007669"/>
    <property type="project" value="InterPro"/>
</dbReference>
<dbReference type="EC" id="2.7.13.3" evidence="2"/>
<comment type="catalytic activity">
    <reaction evidence="1">
        <text>ATP + protein L-histidine = ADP + protein N-phospho-L-histidine.</text>
        <dbReference type="EC" id="2.7.13.3"/>
    </reaction>
</comment>
<dbReference type="PROSITE" id="PS50110">
    <property type="entry name" value="RESPONSE_REGULATORY"/>
    <property type="match status" value="1"/>
</dbReference>
<dbReference type="Gene3D" id="2.60.40.10">
    <property type="entry name" value="Immunoglobulins"/>
    <property type="match status" value="1"/>
</dbReference>
<dbReference type="PROSITE" id="PS50109">
    <property type="entry name" value="HIS_KIN"/>
    <property type="match status" value="1"/>
</dbReference>
<keyword evidence="5" id="KW-0238">DNA-binding</keyword>
<feature type="domain" description="Response regulatory" evidence="10">
    <location>
        <begin position="1058"/>
        <end position="1173"/>
    </location>
</feature>
<comment type="caution">
    <text evidence="11">The sequence shown here is derived from an EMBL/GenBank/DDBJ whole genome shotgun (WGS) entry which is preliminary data.</text>
</comment>
<dbReference type="InterPro" id="IPR013783">
    <property type="entry name" value="Ig-like_fold"/>
</dbReference>
<dbReference type="Pfam" id="PF07494">
    <property type="entry name" value="Reg_prop"/>
    <property type="match status" value="3"/>
</dbReference>
<dbReference type="InterPro" id="IPR003661">
    <property type="entry name" value="HisK_dim/P_dom"/>
</dbReference>
<dbReference type="InterPro" id="IPR005467">
    <property type="entry name" value="His_kinase_dom"/>
</dbReference>
<evidence type="ECO:0000256" key="1">
    <source>
        <dbReference type="ARBA" id="ARBA00000085"/>
    </source>
</evidence>
<evidence type="ECO:0000256" key="7">
    <source>
        <dbReference type="PROSITE-ProRule" id="PRU00169"/>
    </source>
</evidence>
<dbReference type="SUPFAM" id="SSF47384">
    <property type="entry name" value="Homodimeric domain of signal transducing histidine kinase"/>
    <property type="match status" value="1"/>
</dbReference>
<accession>A0A370Q521</accession>
<keyword evidence="4" id="KW-0805">Transcription regulation</keyword>
<dbReference type="InterPro" id="IPR011110">
    <property type="entry name" value="Reg_prop"/>
</dbReference>
<evidence type="ECO:0000259" key="9">
    <source>
        <dbReference type="PROSITE" id="PS50109"/>
    </source>
</evidence>
<evidence type="ECO:0000256" key="3">
    <source>
        <dbReference type="ARBA" id="ARBA00022553"/>
    </source>
</evidence>
<dbReference type="PRINTS" id="PR00032">
    <property type="entry name" value="HTHARAC"/>
</dbReference>
<evidence type="ECO:0000256" key="5">
    <source>
        <dbReference type="ARBA" id="ARBA00023125"/>
    </source>
</evidence>
<dbReference type="GO" id="GO:0043565">
    <property type="term" value="F:sequence-specific DNA binding"/>
    <property type="evidence" value="ECO:0007669"/>
    <property type="project" value="InterPro"/>
</dbReference>
<dbReference type="OrthoDB" id="358279at2"/>
<evidence type="ECO:0000259" key="8">
    <source>
        <dbReference type="PROSITE" id="PS01124"/>
    </source>
</evidence>
<keyword evidence="12" id="KW-1185">Reference proteome</keyword>
<dbReference type="RefSeq" id="WP_115124597.1">
    <property type="nucleotide sequence ID" value="NZ_QRAO01000007.1"/>
</dbReference>
<dbReference type="PANTHER" id="PTHR43547:SF2">
    <property type="entry name" value="HYBRID SIGNAL TRANSDUCTION HISTIDINE KINASE C"/>
    <property type="match status" value="1"/>
</dbReference>
<dbReference type="Pfam" id="PF07495">
    <property type="entry name" value="Y_Y_Y"/>
    <property type="match status" value="1"/>
</dbReference>
<dbReference type="SMART" id="SM00388">
    <property type="entry name" value="HisKA"/>
    <property type="match status" value="1"/>
</dbReference>
<dbReference type="Proteomes" id="UP000255317">
    <property type="component" value="Unassembled WGS sequence"/>
</dbReference>
<dbReference type="CDD" id="cd00082">
    <property type="entry name" value="HisKA"/>
    <property type="match status" value="1"/>
</dbReference>
<protein>
    <recommendedName>
        <fullName evidence="2">histidine kinase</fullName>
        <ecNumber evidence="2">2.7.13.3</ecNumber>
    </recommendedName>
</protein>
<dbReference type="InterPro" id="IPR018060">
    <property type="entry name" value="HTH_AraC"/>
</dbReference>
<dbReference type="SMART" id="SM00448">
    <property type="entry name" value="REC"/>
    <property type="match status" value="1"/>
</dbReference>
<dbReference type="SMART" id="SM00387">
    <property type="entry name" value="HATPase_c"/>
    <property type="match status" value="1"/>
</dbReference>
<dbReference type="EMBL" id="QRAO01000007">
    <property type="protein sequence ID" value="RDK83465.1"/>
    <property type="molecule type" value="Genomic_DNA"/>
</dbReference>
<dbReference type="SUPFAM" id="SSF55874">
    <property type="entry name" value="ATPase domain of HSP90 chaperone/DNA topoisomerase II/histidine kinase"/>
    <property type="match status" value="1"/>
</dbReference>
<evidence type="ECO:0000313" key="12">
    <source>
        <dbReference type="Proteomes" id="UP000255317"/>
    </source>
</evidence>
<feature type="domain" description="Histidine kinase" evidence="9">
    <location>
        <begin position="814"/>
        <end position="1026"/>
    </location>
</feature>
<dbReference type="InterPro" id="IPR009057">
    <property type="entry name" value="Homeodomain-like_sf"/>
</dbReference>
<dbReference type="Pfam" id="PF00512">
    <property type="entry name" value="HisKA"/>
    <property type="match status" value="1"/>
</dbReference>
<dbReference type="SUPFAM" id="SSF52172">
    <property type="entry name" value="CheY-like"/>
    <property type="match status" value="1"/>
</dbReference>
<dbReference type="SUPFAM" id="SSF63829">
    <property type="entry name" value="Calcium-dependent phosphotriesterase"/>
    <property type="match status" value="3"/>
</dbReference>
<evidence type="ECO:0000259" key="10">
    <source>
        <dbReference type="PROSITE" id="PS50110"/>
    </source>
</evidence>
<keyword evidence="3 7" id="KW-0597">Phosphoprotein</keyword>
<dbReference type="InterPro" id="IPR001789">
    <property type="entry name" value="Sig_transdc_resp-reg_receiver"/>
</dbReference>
<evidence type="ECO:0000256" key="6">
    <source>
        <dbReference type="ARBA" id="ARBA00023163"/>
    </source>
</evidence>
<dbReference type="InterPro" id="IPR015943">
    <property type="entry name" value="WD40/YVTN_repeat-like_dom_sf"/>
</dbReference>
<evidence type="ECO:0000313" key="11">
    <source>
        <dbReference type="EMBL" id="RDK83465.1"/>
    </source>
</evidence>
<dbReference type="SUPFAM" id="SSF46689">
    <property type="entry name" value="Homeodomain-like"/>
    <property type="match status" value="1"/>
</dbReference>
<reference evidence="11 12" key="1">
    <citation type="submission" date="2018-07" db="EMBL/GenBank/DDBJ databases">
        <title>Genomic Encyclopedia of Type Strains, Phase IV (KMG-IV): sequencing the most valuable type-strain genomes for metagenomic binning, comparative biology and taxonomic classification.</title>
        <authorList>
            <person name="Goeker M."/>
        </authorList>
    </citation>
    <scope>NUCLEOTIDE SEQUENCE [LARGE SCALE GENOMIC DNA]</scope>
    <source>
        <strain evidence="11 12">DSM 101478</strain>
    </source>
</reference>
<dbReference type="InterPro" id="IPR011123">
    <property type="entry name" value="Y_Y_Y"/>
</dbReference>
<evidence type="ECO:0000256" key="2">
    <source>
        <dbReference type="ARBA" id="ARBA00012438"/>
    </source>
</evidence>
<dbReference type="SMART" id="SM00342">
    <property type="entry name" value="HTH_ARAC"/>
    <property type="match status" value="1"/>
</dbReference>
<dbReference type="Gene3D" id="1.10.287.130">
    <property type="match status" value="1"/>
</dbReference>
<dbReference type="Gene3D" id="2.130.10.10">
    <property type="entry name" value="YVTN repeat-like/Quinoprotein amine dehydrogenase"/>
    <property type="match status" value="2"/>
</dbReference>
<dbReference type="GO" id="GO:0000155">
    <property type="term" value="F:phosphorelay sensor kinase activity"/>
    <property type="evidence" value="ECO:0007669"/>
    <property type="project" value="InterPro"/>
</dbReference>
<dbReference type="PROSITE" id="PS00041">
    <property type="entry name" value="HTH_ARAC_FAMILY_1"/>
    <property type="match status" value="1"/>
</dbReference>
<dbReference type="InterPro" id="IPR036097">
    <property type="entry name" value="HisK_dim/P_sf"/>
</dbReference>
<dbReference type="Pfam" id="PF00072">
    <property type="entry name" value="Response_reg"/>
    <property type="match status" value="1"/>
</dbReference>
<dbReference type="Gene3D" id="1.10.10.60">
    <property type="entry name" value="Homeodomain-like"/>
    <property type="match status" value="1"/>
</dbReference>